<evidence type="ECO:0000313" key="10">
    <source>
        <dbReference type="EnsemblMetazoa" id="CapteP18509"/>
    </source>
</evidence>
<evidence type="ECO:0000256" key="1">
    <source>
        <dbReference type="ARBA" id="ARBA00004123"/>
    </source>
</evidence>
<evidence type="ECO:0000256" key="2">
    <source>
        <dbReference type="ARBA" id="ARBA00022723"/>
    </source>
</evidence>
<dbReference type="EnsemblMetazoa" id="CapteT18509">
    <property type="protein sequence ID" value="CapteP18509"/>
    <property type="gene ID" value="CapteG18509"/>
</dbReference>
<evidence type="ECO:0000256" key="3">
    <source>
        <dbReference type="ARBA" id="ARBA00022737"/>
    </source>
</evidence>
<dbReference type="GO" id="GO:0030036">
    <property type="term" value="P:actin cytoskeleton organization"/>
    <property type="evidence" value="ECO:0007669"/>
    <property type="project" value="TreeGrafter"/>
</dbReference>
<keyword evidence="5 7" id="KW-0440">LIM domain</keyword>
<dbReference type="OMA" id="PHCPTTN"/>
<feature type="domain" description="LIM zinc-binding" evidence="8">
    <location>
        <begin position="124"/>
        <end position="184"/>
    </location>
</feature>
<evidence type="ECO:0000256" key="4">
    <source>
        <dbReference type="ARBA" id="ARBA00022833"/>
    </source>
</evidence>
<dbReference type="Gene3D" id="2.10.110.10">
    <property type="entry name" value="Cysteine Rich Protein"/>
    <property type="match status" value="2"/>
</dbReference>
<comment type="subcellular location">
    <subcellularLocation>
        <location evidence="1">Nucleus</location>
    </subcellularLocation>
</comment>
<evidence type="ECO:0000256" key="5">
    <source>
        <dbReference type="ARBA" id="ARBA00023038"/>
    </source>
</evidence>
<dbReference type="PANTHER" id="PTHR24215:SF35">
    <property type="entry name" value="MUSCLE LIM PROTEIN MLP84B"/>
    <property type="match status" value="1"/>
</dbReference>
<evidence type="ECO:0000259" key="8">
    <source>
        <dbReference type="PROSITE" id="PS50023"/>
    </source>
</evidence>
<dbReference type="InterPro" id="IPR001781">
    <property type="entry name" value="Znf_LIM"/>
</dbReference>
<dbReference type="Proteomes" id="UP000014760">
    <property type="component" value="Unassembled WGS sequence"/>
</dbReference>
<dbReference type="AlphaFoldDB" id="R7TE05"/>
<reference evidence="10" key="3">
    <citation type="submission" date="2015-06" db="UniProtKB">
        <authorList>
            <consortium name="EnsemblMetazoa"/>
        </authorList>
    </citation>
    <scope>IDENTIFICATION</scope>
</reference>
<dbReference type="Pfam" id="PF00412">
    <property type="entry name" value="LIM"/>
    <property type="match status" value="2"/>
</dbReference>
<name>R7TE05_CAPTE</name>
<dbReference type="CDD" id="cd09401">
    <property type="entry name" value="LIM_TLP_like"/>
    <property type="match status" value="1"/>
</dbReference>
<dbReference type="GO" id="GO:0005634">
    <property type="term" value="C:nucleus"/>
    <property type="evidence" value="ECO:0007669"/>
    <property type="project" value="UniProtKB-SubCell"/>
</dbReference>
<reference evidence="11" key="1">
    <citation type="submission" date="2012-12" db="EMBL/GenBank/DDBJ databases">
        <authorList>
            <person name="Hellsten U."/>
            <person name="Grimwood J."/>
            <person name="Chapman J.A."/>
            <person name="Shapiro H."/>
            <person name="Aerts A."/>
            <person name="Otillar R.P."/>
            <person name="Terry A.Y."/>
            <person name="Boore J.L."/>
            <person name="Simakov O."/>
            <person name="Marletaz F."/>
            <person name="Cho S.-J."/>
            <person name="Edsinger-Gonzales E."/>
            <person name="Havlak P."/>
            <person name="Kuo D.-H."/>
            <person name="Larsson T."/>
            <person name="Lv J."/>
            <person name="Arendt D."/>
            <person name="Savage R."/>
            <person name="Osoegawa K."/>
            <person name="de Jong P."/>
            <person name="Lindberg D.R."/>
            <person name="Seaver E.C."/>
            <person name="Weisblat D.A."/>
            <person name="Putnam N.H."/>
            <person name="Grigoriev I.V."/>
            <person name="Rokhsar D.S."/>
        </authorList>
    </citation>
    <scope>NUCLEOTIDE SEQUENCE</scope>
    <source>
        <strain evidence="11">I ESC-2004</strain>
    </source>
</reference>
<dbReference type="GO" id="GO:0005737">
    <property type="term" value="C:cytoplasm"/>
    <property type="evidence" value="ECO:0007669"/>
    <property type="project" value="TreeGrafter"/>
</dbReference>
<gene>
    <name evidence="9" type="ORF">CAPTEDRAFT_18509</name>
</gene>
<keyword evidence="4 7" id="KW-0862">Zinc</keyword>
<feature type="domain" description="LIM zinc-binding" evidence="8">
    <location>
        <begin position="9"/>
        <end position="69"/>
    </location>
</feature>
<evidence type="ECO:0000313" key="9">
    <source>
        <dbReference type="EMBL" id="ELT89712.1"/>
    </source>
</evidence>
<dbReference type="HOGENOM" id="CLU_054591_1_0_1"/>
<evidence type="ECO:0000256" key="6">
    <source>
        <dbReference type="ARBA" id="ARBA00023242"/>
    </source>
</evidence>
<keyword evidence="2 7" id="KW-0479">Metal-binding</keyword>
<evidence type="ECO:0000256" key="7">
    <source>
        <dbReference type="PROSITE-ProRule" id="PRU00125"/>
    </source>
</evidence>
<dbReference type="OrthoDB" id="8062037at2759"/>
<keyword evidence="3" id="KW-0677">Repeat</keyword>
<dbReference type="EMBL" id="KB311229">
    <property type="protein sequence ID" value="ELT89712.1"/>
    <property type="molecule type" value="Genomic_DNA"/>
</dbReference>
<organism evidence="9">
    <name type="scientific">Capitella teleta</name>
    <name type="common">Polychaete worm</name>
    <dbReference type="NCBI Taxonomy" id="283909"/>
    <lineage>
        <taxon>Eukaryota</taxon>
        <taxon>Metazoa</taxon>
        <taxon>Spiralia</taxon>
        <taxon>Lophotrochozoa</taxon>
        <taxon>Annelida</taxon>
        <taxon>Polychaeta</taxon>
        <taxon>Sedentaria</taxon>
        <taxon>Scolecida</taxon>
        <taxon>Capitellidae</taxon>
        <taxon>Capitella</taxon>
    </lineage>
</organism>
<dbReference type="STRING" id="283909.R7TE05"/>
<dbReference type="PANTHER" id="PTHR24215">
    <property type="entry name" value="RHO-GTPASE-ACTIVATING PROTEIN LRG1"/>
    <property type="match status" value="1"/>
</dbReference>
<keyword evidence="6" id="KW-0539">Nucleus</keyword>
<dbReference type="SMART" id="SM00132">
    <property type="entry name" value="LIM"/>
    <property type="match status" value="2"/>
</dbReference>
<keyword evidence="11" id="KW-1185">Reference proteome</keyword>
<evidence type="ECO:0000313" key="11">
    <source>
        <dbReference type="Proteomes" id="UP000014760"/>
    </source>
</evidence>
<dbReference type="EMBL" id="AMQN01003233">
    <property type="status" value="NOT_ANNOTATED_CDS"/>
    <property type="molecule type" value="Genomic_DNA"/>
</dbReference>
<protein>
    <recommendedName>
        <fullName evidence="8">LIM zinc-binding domain-containing protein</fullName>
    </recommendedName>
</protein>
<sequence length="199" mass="21469">MPAQLGGAPCCPRCNERVYFNEAKNFMSRSWHKKCFLCGECKKRLDPVSIADHKGEVFCKPCYGRLFGPKGYGYAGGAGNGLSMDAGVNSEDINNVPHTAKAYLAPTEDGKKADSERALEAGAELCPRCGMQVFIAEKKAAAGKAYHDRCFRCDSCEKKLDLGALSENMGKIYCKTCYGKNFGPKGYGYGVGGGTLQAQ</sequence>
<dbReference type="FunFam" id="2.10.110.10:FF:000001">
    <property type="entry name" value="Cysteine and glycine-rich protein 1"/>
    <property type="match status" value="2"/>
</dbReference>
<proteinExistence type="predicted"/>
<reference evidence="9 11" key="2">
    <citation type="journal article" date="2013" name="Nature">
        <title>Insights into bilaterian evolution from three spiralian genomes.</title>
        <authorList>
            <person name="Simakov O."/>
            <person name="Marletaz F."/>
            <person name="Cho S.J."/>
            <person name="Edsinger-Gonzales E."/>
            <person name="Havlak P."/>
            <person name="Hellsten U."/>
            <person name="Kuo D.H."/>
            <person name="Larsson T."/>
            <person name="Lv J."/>
            <person name="Arendt D."/>
            <person name="Savage R."/>
            <person name="Osoegawa K."/>
            <person name="de Jong P."/>
            <person name="Grimwood J."/>
            <person name="Chapman J.A."/>
            <person name="Shapiro H."/>
            <person name="Aerts A."/>
            <person name="Otillar R.P."/>
            <person name="Terry A.Y."/>
            <person name="Boore J.L."/>
            <person name="Grigoriev I.V."/>
            <person name="Lindberg D.R."/>
            <person name="Seaver E.C."/>
            <person name="Weisblat D.A."/>
            <person name="Putnam N.H."/>
            <person name="Rokhsar D.S."/>
        </authorList>
    </citation>
    <scope>NUCLEOTIDE SEQUENCE</scope>
    <source>
        <strain evidence="9 11">I ESC-2004</strain>
    </source>
</reference>
<dbReference type="GO" id="GO:0046872">
    <property type="term" value="F:metal ion binding"/>
    <property type="evidence" value="ECO:0007669"/>
    <property type="project" value="UniProtKB-KW"/>
</dbReference>
<dbReference type="PROSITE" id="PS00478">
    <property type="entry name" value="LIM_DOMAIN_1"/>
    <property type="match status" value="2"/>
</dbReference>
<dbReference type="SUPFAM" id="SSF57716">
    <property type="entry name" value="Glucocorticoid receptor-like (DNA-binding domain)"/>
    <property type="match status" value="4"/>
</dbReference>
<accession>R7TE05</accession>
<dbReference type="PROSITE" id="PS50023">
    <property type="entry name" value="LIM_DOMAIN_2"/>
    <property type="match status" value="2"/>
</dbReference>